<feature type="region of interest" description="Disordered" evidence="1">
    <location>
        <begin position="227"/>
        <end position="288"/>
    </location>
</feature>
<feature type="compositionally biased region" description="Basic and acidic residues" evidence="1">
    <location>
        <begin position="227"/>
        <end position="240"/>
    </location>
</feature>
<evidence type="ECO:0000256" key="1">
    <source>
        <dbReference type="SAM" id="MobiDB-lite"/>
    </source>
</evidence>
<dbReference type="OMA" id="GTYDMNS"/>
<evidence type="ECO:0000313" key="2">
    <source>
        <dbReference type="EMBL" id="RNF10909.1"/>
    </source>
</evidence>
<gene>
    <name evidence="2" type="ORF">TraAM80_01293</name>
</gene>
<proteinExistence type="predicted"/>
<keyword evidence="3" id="KW-1185">Reference proteome</keyword>
<dbReference type="OrthoDB" id="277272at2759"/>
<sequence length="288" mass="33702">MPPLNSRATRDLVKRRNVIPGPRSLHRGIHFHENEKFVGAYKQNLKAARRDHRDLLVHHQKINEELQDVYSRTAALHAENATMEERIEESWRQFERIGGKRPASAAPASSRNSSTTTAPPRMYDHLRNNKSGVGFADRLQQASQEKKDLRERSWWERETRGEAVDYSKGSALHAAKDKRIALFQRRQLKREHLLRRMGDPTPLKQSGRYDMNSGTLRVFNKTIRKVQRDVQHDERTQQVKERRKGSRSMWDMREGDTNPNRPSQGIVRYTREFELGPRQRGKKGRRGN</sequence>
<protein>
    <submittedName>
        <fullName evidence="2">Uncharacterized protein</fullName>
    </submittedName>
</protein>
<dbReference type="VEuPathDB" id="TriTrypDB:TRSC58_01789"/>
<name>A0A422NZP9_TRYRA</name>
<feature type="compositionally biased region" description="Basic residues" evidence="1">
    <location>
        <begin position="279"/>
        <end position="288"/>
    </location>
</feature>
<organism evidence="2 3">
    <name type="scientific">Trypanosoma rangeli</name>
    <dbReference type="NCBI Taxonomy" id="5698"/>
    <lineage>
        <taxon>Eukaryota</taxon>
        <taxon>Discoba</taxon>
        <taxon>Euglenozoa</taxon>
        <taxon>Kinetoplastea</taxon>
        <taxon>Metakinetoplastina</taxon>
        <taxon>Trypanosomatida</taxon>
        <taxon>Trypanosomatidae</taxon>
        <taxon>Trypanosoma</taxon>
        <taxon>Herpetosoma</taxon>
    </lineage>
</organism>
<accession>A0A422NZP9</accession>
<dbReference type="EMBL" id="MKGL01000025">
    <property type="protein sequence ID" value="RNF10909.1"/>
    <property type="molecule type" value="Genomic_DNA"/>
</dbReference>
<reference evidence="2 3" key="1">
    <citation type="journal article" date="2018" name="BMC Genomics">
        <title>Genomic comparison of Trypanosoma conorhini and Trypanosoma rangeli to Trypanosoma cruzi strains of high and low virulence.</title>
        <authorList>
            <person name="Bradwell K.R."/>
            <person name="Koparde V.N."/>
            <person name="Matveyev A.V."/>
            <person name="Serrano M.G."/>
            <person name="Alves J.M."/>
            <person name="Parikh H."/>
            <person name="Huang B."/>
            <person name="Lee V."/>
            <person name="Espinosa-Alvarez O."/>
            <person name="Ortiz P.A."/>
            <person name="Costa-Martins A.G."/>
            <person name="Teixeira M.M."/>
            <person name="Buck G.A."/>
        </authorList>
    </citation>
    <scope>NUCLEOTIDE SEQUENCE [LARGE SCALE GENOMIC DNA]</scope>
    <source>
        <strain evidence="2 3">AM80</strain>
    </source>
</reference>
<feature type="region of interest" description="Disordered" evidence="1">
    <location>
        <begin position="96"/>
        <end position="129"/>
    </location>
</feature>
<comment type="caution">
    <text evidence="2">The sequence shown here is derived from an EMBL/GenBank/DDBJ whole genome shotgun (WGS) entry which is preliminary data.</text>
</comment>
<dbReference type="RefSeq" id="XP_029241857.1">
    <property type="nucleotide sequence ID" value="XM_029378345.1"/>
</dbReference>
<dbReference type="Proteomes" id="UP000283634">
    <property type="component" value="Unassembled WGS sequence"/>
</dbReference>
<feature type="compositionally biased region" description="Low complexity" evidence="1">
    <location>
        <begin position="101"/>
        <end position="121"/>
    </location>
</feature>
<dbReference type="GeneID" id="40325226"/>
<evidence type="ECO:0000313" key="3">
    <source>
        <dbReference type="Proteomes" id="UP000283634"/>
    </source>
</evidence>
<dbReference type="AlphaFoldDB" id="A0A422NZP9"/>